<organism evidence="3 4">
    <name type="scientific">Actinoplanes derwentensis</name>
    <dbReference type="NCBI Taxonomy" id="113562"/>
    <lineage>
        <taxon>Bacteria</taxon>
        <taxon>Bacillati</taxon>
        <taxon>Actinomycetota</taxon>
        <taxon>Actinomycetes</taxon>
        <taxon>Micromonosporales</taxon>
        <taxon>Micromonosporaceae</taxon>
        <taxon>Actinoplanes</taxon>
    </lineage>
</organism>
<evidence type="ECO:0000313" key="3">
    <source>
        <dbReference type="EMBL" id="SDT78263.1"/>
    </source>
</evidence>
<keyword evidence="4" id="KW-1185">Reference proteome</keyword>
<evidence type="ECO:0000313" key="4">
    <source>
        <dbReference type="Proteomes" id="UP000198688"/>
    </source>
</evidence>
<name>A0A1H2D698_9ACTN</name>
<evidence type="ECO:0000256" key="2">
    <source>
        <dbReference type="SAM" id="Phobius"/>
    </source>
</evidence>
<gene>
    <name evidence="3" type="ORF">SAMN04489716_8299</name>
</gene>
<sequence length="88" mass="9432">MDDRFRVDFRRGLLVGLIAVSVVAFLAGLAVRAWAGETGARPAPATDRSVINSRMGERPAVERLPDVSRPTAPATEDCPAWSSPAAER</sequence>
<dbReference type="Proteomes" id="UP000198688">
    <property type="component" value="Chromosome I"/>
</dbReference>
<keyword evidence="2" id="KW-0812">Transmembrane</keyword>
<dbReference type="EMBL" id="LT629758">
    <property type="protein sequence ID" value="SDT78263.1"/>
    <property type="molecule type" value="Genomic_DNA"/>
</dbReference>
<evidence type="ECO:0000256" key="1">
    <source>
        <dbReference type="SAM" id="MobiDB-lite"/>
    </source>
</evidence>
<protein>
    <submittedName>
        <fullName evidence="3">Uncharacterized protein</fullName>
    </submittedName>
</protein>
<feature type="transmembrane region" description="Helical" evidence="2">
    <location>
        <begin position="12"/>
        <end position="35"/>
    </location>
</feature>
<dbReference type="AlphaFoldDB" id="A0A1H2D698"/>
<reference evidence="3 4" key="1">
    <citation type="submission" date="2016-10" db="EMBL/GenBank/DDBJ databases">
        <authorList>
            <person name="de Groot N.N."/>
        </authorList>
    </citation>
    <scope>NUCLEOTIDE SEQUENCE [LARGE SCALE GENOMIC DNA]</scope>
    <source>
        <strain evidence="3 4">DSM 43941</strain>
    </source>
</reference>
<keyword evidence="2" id="KW-0472">Membrane</keyword>
<keyword evidence="2" id="KW-1133">Transmembrane helix</keyword>
<accession>A0A1H2D698</accession>
<feature type="region of interest" description="Disordered" evidence="1">
    <location>
        <begin position="37"/>
        <end position="88"/>
    </location>
</feature>
<feature type="compositionally biased region" description="Basic and acidic residues" evidence="1">
    <location>
        <begin position="55"/>
        <end position="66"/>
    </location>
</feature>
<proteinExistence type="predicted"/>